<evidence type="ECO:0000313" key="2">
    <source>
        <dbReference type="Proteomes" id="UP000616151"/>
    </source>
</evidence>
<gene>
    <name evidence="1" type="ORF">JHL16_20355</name>
</gene>
<keyword evidence="2" id="KW-1185">Reference proteome</keyword>
<name>A0ACC5R7Z9_9HYPH</name>
<reference evidence="1" key="1">
    <citation type="submission" date="2021-01" db="EMBL/GenBank/DDBJ databases">
        <authorList>
            <person name="Sun Q."/>
        </authorList>
    </citation>
    <scope>NUCLEOTIDE SEQUENCE</scope>
    <source>
        <strain evidence="1">YIM B02566</strain>
    </source>
</reference>
<comment type="caution">
    <text evidence="1">The sequence shown here is derived from an EMBL/GenBank/DDBJ whole genome shotgun (WGS) entry which is preliminary data.</text>
</comment>
<protein>
    <submittedName>
        <fullName evidence="1">MarR family transcriptional regulator</fullName>
    </submittedName>
</protein>
<evidence type="ECO:0000313" key="1">
    <source>
        <dbReference type="EMBL" id="MBK1868720.1"/>
    </source>
</evidence>
<sequence length="166" mass="18353">MTGNKDVKQLSRSPYHLLKRAAQYAAYVYQGEVGKAGLTQRQFTVLIAVDQNEGVSQTALVKMTGIDRSTLADLVARLLAQGYLQRRRTKDDGRTNSVRITSSGKRMLKLAQPGADEVDKQVLAAVPVSHRKSFTEALALLAAEMDRVEEESDAKPALKIKNRRRA</sequence>
<dbReference type="EMBL" id="JAENHL010000007">
    <property type="protein sequence ID" value="MBK1868720.1"/>
    <property type="molecule type" value="Genomic_DNA"/>
</dbReference>
<dbReference type="Proteomes" id="UP000616151">
    <property type="component" value="Unassembled WGS sequence"/>
</dbReference>
<organism evidence="1 2">
    <name type="scientific">Taklimakanibacter albus</name>
    <dbReference type="NCBI Taxonomy" id="2800327"/>
    <lineage>
        <taxon>Bacteria</taxon>
        <taxon>Pseudomonadati</taxon>
        <taxon>Pseudomonadota</taxon>
        <taxon>Alphaproteobacteria</taxon>
        <taxon>Hyphomicrobiales</taxon>
        <taxon>Aestuariivirgaceae</taxon>
        <taxon>Taklimakanibacter</taxon>
    </lineage>
</organism>
<proteinExistence type="predicted"/>
<accession>A0ACC5R7Z9</accession>